<evidence type="ECO:0000313" key="2">
    <source>
        <dbReference type="Proteomes" id="UP001500620"/>
    </source>
</evidence>
<dbReference type="Proteomes" id="UP001500620">
    <property type="component" value="Unassembled WGS sequence"/>
</dbReference>
<accession>A0ABP8DMN3</accession>
<sequence>MLLSEPGALEARLGALRPRDCDFVELEVPDVRVAEPALRRLGTVQKLLAAAGSGPVLLGAIQASDPAAGAVAEYLREAFPPDGPIPAVPAELLPAVREIALGEPGDPVRHGLFPSYPTKLARLALAAQGEYDAAVVLAAAERAYEPGRPYHAHDALACALVHPGIGAGERAGLVERYAGHGRNRRGWRSRKKTHRILVWSRRYR</sequence>
<gene>
    <name evidence="1" type="ORF">GCM10022255_083770</name>
</gene>
<name>A0ABP8DMN3_9ACTN</name>
<organism evidence="1 2">
    <name type="scientific">Dactylosporangium darangshiense</name>
    <dbReference type="NCBI Taxonomy" id="579108"/>
    <lineage>
        <taxon>Bacteria</taxon>
        <taxon>Bacillati</taxon>
        <taxon>Actinomycetota</taxon>
        <taxon>Actinomycetes</taxon>
        <taxon>Micromonosporales</taxon>
        <taxon>Micromonosporaceae</taxon>
        <taxon>Dactylosporangium</taxon>
    </lineage>
</organism>
<reference evidence="2" key="1">
    <citation type="journal article" date="2019" name="Int. J. Syst. Evol. Microbiol.">
        <title>The Global Catalogue of Microorganisms (GCM) 10K type strain sequencing project: providing services to taxonomists for standard genome sequencing and annotation.</title>
        <authorList>
            <consortium name="The Broad Institute Genomics Platform"/>
            <consortium name="The Broad Institute Genome Sequencing Center for Infectious Disease"/>
            <person name="Wu L."/>
            <person name="Ma J."/>
        </authorList>
    </citation>
    <scope>NUCLEOTIDE SEQUENCE [LARGE SCALE GENOMIC DNA]</scope>
    <source>
        <strain evidence="2">JCM 17441</strain>
    </source>
</reference>
<evidence type="ECO:0000313" key="1">
    <source>
        <dbReference type="EMBL" id="GAA4259383.1"/>
    </source>
</evidence>
<proteinExistence type="predicted"/>
<comment type="caution">
    <text evidence="1">The sequence shown here is derived from an EMBL/GenBank/DDBJ whole genome shotgun (WGS) entry which is preliminary data.</text>
</comment>
<protein>
    <submittedName>
        <fullName evidence="1">Uncharacterized protein</fullName>
    </submittedName>
</protein>
<dbReference type="EMBL" id="BAABAT010000035">
    <property type="protein sequence ID" value="GAA4259383.1"/>
    <property type="molecule type" value="Genomic_DNA"/>
</dbReference>
<keyword evidence="2" id="KW-1185">Reference proteome</keyword>